<dbReference type="GO" id="GO:0005634">
    <property type="term" value="C:nucleus"/>
    <property type="evidence" value="ECO:0007669"/>
    <property type="project" value="UniProtKB-SubCell"/>
</dbReference>
<dbReference type="STRING" id="416450.A0A1V6PWA4"/>
<evidence type="ECO:0000256" key="1">
    <source>
        <dbReference type="ARBA" id="ARBA00004123"/>
    </source>
</evidence>
<comment type="caution">
    <text evidence="3">The sequence shown here is derived from an EMBL/GenBank/DDBJ whole genome shotgun (WGS) entry which is preliminary data.</text>
</comment>
<dbReference type="AlphaFoldDB" id="A0A1V6PWA4"/>
<dbReference type="InterPro" id="IPR021858">
    <property type="entry name" value="Fun_TF"/>
</dbReference>
<evidence type="ECO:0000313" key="4">
    <source>
        <dbReference type="Proteomes" id="UP000191672"/>
    </source>
</evidence>
<dbReference type="EMBL" id="MDYN01000029">
    <property type="protein sequence ID" value="OQD81225.1"/>
    <property type="molecule type" value="Genomic_DNA"/>
</dbReference>
<dbReference type="PANTHER" id="PTHR37534:SF7">
    <property type="entry name" value="TRANSCRIPTIONAL ACTIVATOR PROTEIN UGA3"/>
    <property type="match status" value="1"/>
</dbReference>
<keyword evidence="4" id="KW-1185">Reference proteome</keyword>
<gene>
    <name evidence="3" type="ORF">PENANT_c029G03556</name>
</gene>
<organism evidence="3 4">
    <name type="scientific">Penicillium antarcticum</name>
    <dbReference type="NCBI Taxonomy" id="416450"/>
    <lineage>
        <taxon>Eukaryota</taxon>
        <taxon>Fungi</taxon>
        <taxon>Dikarya</taxon>
        <taxon>Ascomycota</taxon>
        <taxon>Pezizomycotina</taxon>
        <taxon>Eurotiomycetes</taxon>
        <taxon>Eurotiomycetidae</taxon>
        <taxon>Eurotiales</taxon>
        <taxon>Aspergillaceae</taxon>
        <taxon>Penicillium</taxon>
    </lineage>
</organism>
<protein>
    <recommendedName>
        <fullName evidence="5">Transcription factor domain-containing protein</fullName>
    </recommendedName>
</protein>
<dbReference type="Pfam" id="PF11951">
    <property type="entry name" value="Fungal_trans_2"/>
    <property type="match status" value="1"/>
</dbReference>
<proteinExistence type="predicted"/>
<name>A0A1V6PWA4_9EURO</name>
<sequence>MFILRNICTAELESLARSPALFADTCFETTEEKLAWEYYVRLVSSNVPALDGPDNPYRQLSIPALSSPILLETIICIATEHMLNFGLTSIDLAAQRQQRMLRTLGQNLITIDAETNSNPTAITTANKIEREALLTAVVLQGIVVAQTADGVLEPHVKCASWLMQALGYFEEIPQNPIARMIVQRFGMVDLMLAISRQRRPYAPQTFILNQPDQNHWDTTEPSFYKMTGCPQPLMCFLVRISHLACDMSESLETEAETKSEATILVSAFQIESELRVWGTEYKYNGQIPGRNERTPLDILSECFYWTAHLLLARRVFQDQTCSPRVQHLVRICFGLMDHLSTGCGPDSSLPQPFYLAAREAVSPEDRAWVRRKHESMTAYYREQQRNSAMGLIERIWEVTDSLREKGGVVRSTSRSSRGCGFSIVDGYVQALDRESCFFIF</sequence>
<keyword evidence="2" id="KW-0539">Nucleus</keyword>
<evidence type="ECO:0000313" key="3">
    <source>
        <dbReference type="EMBL" id="OQD81225.1"/>
    </source>
</evidence>
<comment type="subcellular location">
    <subcellularLocation>
        <location evidence="1">Nucleus</location>
    </subcellularLocation>
</comment>
<reference evidence="4" key="1">
    <citation type="journal article" date="2017" name="Nat. Microbiol.">
        <title>Global analysis of biosynthetic gene clusters reveals vast potential of secondary metabolite production in Penicillium species.</title>
        <authorList>
            <person name="Nielsen J.C."/>
            <person name="Grijseels S."/>
            <person name="Prigent S."/>
            <person name="Ji B."/>
            <person name="Dainat J."/>
            <person name="Nielsen K.F."/>
            <person name="Frisvad J.C."/>
            <person name="Workman M."/>
            <person name="Nielsen J."/>
        </authorList>
    </citation>
    <scope>NUCLEOTIDE SEQUENCE [LARGE SCALE GENOMIC DNA]</scope>
    <source>
        <strain evidence="4">IBT 31811</strain>
    </source>
</reference>
<dbReference type="GO" id="GO:0045944">
    <property type="term" value="P:positive regulation of transcription by RNA polymerase II"/>
    <property type="evidence" value="ECO:0007669"/>
    <property type="project" value="TreeGrafter"/>
</dbReference>
<dbReference type="Proteomes" id="UP000191672">
    <property type="component" value="Unassembled WGS sequence"/>
</dbReference>
<evidence type="ECO:0008006" key="5">
    <source>
        <dbReference type="Google" id="ProtNLM"/>
    </source>
</evidence>
<dbReference type="GO" id="GO:0000976">
    <property type="term" value="F:transcription cis-regulatory region binding"/>
    <property type="evidence" value="ECO:0007669"/>
    <property type="project" value="TreeGrafter"/>
</dbReference>
<dbReference type="PANTHER" id="PTHR37534">
    <property type="entry name" value="TRANSCRIPTIONAL ACTIVATOR PROTEIN UGA3"/>
    <property type="match status" value="1"/>
</dbReference>
<accession>A0A1V6PWA4</accession>
<evidence type="ECO:0000256" key="2">
    <source>
        <dbReference type="ARBA" id="ARBA00023242"/>
    </source>
</evidence>
<dbReference type="GO" id="GO:0003700">
    <property type="term" value="F:DNA-binding transcription factor activity"/>
    <property type="evidence" value="ECO:0007669"/>
    <property type="project" value="TreeGrafter"/>
</dbReference>